<feature type="transmembrane region" description="Helical" evidence="1">
    <location>
        <begin position="17"/>
        <end position="36"/>
    </location>
</feature>
<name>A0A0S8FW26_UNCW3</name>
<evidence type="ECO:0000256" key="1">
    <source>
        <dbReference type="SAM" id="Phobius"/>
    </source>
</evidence>
<protein>
    <recommendedName>
        <fullName evidence="4">YbbR-like domain-containing protein</fullName>
    </recommendedName>
</protein>
<accession>A0A0S8FW26</accession>
<dbReference type="STRING" id="1703779.AMJ83_00745"/>
<reference evidence="2 3" key="1">
    <citation type="journal article" date="2015" name="Microbiome">
        <title>Genomic resolution of linkages in carbon, nitrogen, and sulfur cycling among widespread estuary sediment bacteria.</title>
        <authorList>
            <person name="Baker B.J."/>
            <person name="Lazar C.S."/>
            <person name="Teske A.P."/>
            <person name="Dick G.J."/>
        </authorList>
    </citation>
    <scope>NUCLEOTIDE SEQUENCE [LARGE SCALE GENOMIC DNA]</scope>
    <source>
        <strain evidence="2">SM23_42</strain>
    </source>
</reference>
<organism evidence="2 3">
    <name type="scientific">candidate division WOR_3 bacterium SM23_42</name>
    <dbReference type="NCBI Taxonomy" id="1703779"/>
    <lineage>
        <taxon>Bacteria</taxon>
        <taxon>Bacteria division WOR-3</taxon>
    </lineage>
</organism>
<keyword evidence="1" id="KW-0472">Membrane</keyword>
<proteinExistence type="predicted"/>
<dbReference type="Gene3D" id="2.170.120.30">
    <property type="match status" value="2"/>
</dbReference>
<dbReference type="Pfam" id="PF07949">
    <property type="entry name" value="YbbR"/>
    <property type="match status" value="1"/>
</dbReference>
<evidence type="ECO:0008006" key="4">
    <source>
        <dbReference type="Google" id="ProtNLM"/>
    </source>
</evidence>
<dbReference type="PANTHER" id="PTHR37804">
    <property type="entry name" value="CDAA REGULATORY PROTEIN CDAR"/>
    <property type="match status" value="1"/>
</dbReference>
<dbReference type="Proteomes" id="UP000051373">
    <property type="component" value="Unassembled WGS sequence"/>
</dbReference>
<evidence type="ECO:0000313" key="2">
    <source>
        <dbReference type="EMBL" id="KPK64750.1"/>
    </source>
</evidence>
<dbReference type="InterPro" id="IPR053154">
    <property type="entry name" value="c-di-AMP_regulator"/>
</dbReference>
<comment type="caution">
    <text evidence="2">The sequence shown here is derived from an EMBL/GenBank/DDBJ whole genome shotgun (WGS) entry which is preliminary data.</text>
</comment>
<gene>
    <name evidence="2" type="ORF">AMJ83_00745</name>
</gene>
<dbReference type="PANTHER" id="PTHR37804:SF1">
    <property type="entry name" value="CDAA REGULATORY PROTEIN CDAR"/>
    <property type="match status" value="1"/>
</dbReference>
<sequence length="303" mass="34267">MLKEILTFVTHDPIRKVFAIVFAFCLWVYVAIGNNYTYEKNIRIVYTNLADSLIIVDSVANIDATFSGRGGALFGIWAAPPRAQCDLKQLEIGKNNVPAKDLRIPIAYGPLKIDFSVPTFTVSIDKKDEKQMRIRVPIKDSLKPGYAISAVLSLDTIRVVGPKKMLDNINELTTESLSVRNKSSSFERELRLEISSSLFSLTKQKVRVRVDIDTTTRRVLTNVPLILIYLPDQRVRVDKNKLDTLIVEGSSNRIKDLSTRDIEVRIKLTELSAGYYNLPAEIILPEYIKPTHSVPKRFSITIQ</sequence>
<keyword evidence="1" id="KW-0812">Transmembrane</keyword>
<dbReference type="Gene3D" id="2.170.120.40">
    <property type="entry name" value="YbbR-like domain"/>
    <property type="match status" value="1"/>
</dbReference>
<evidence type="ECO:0000313" key="3">
    <source>
        <dbReference type="Proteomes" id="UP000051373"/>
    </source>
</evidence>
<keyword evidence="1" id="KW-1133">Transmembrane helix</keyword>
<dbReference type="AlphaFoldDB" id="A0A0S8FW26"/>
<dbReference type="InterPro" id="IPR012505">
    <property type="entry name" value="YbbR"/>
</dbReference>
<dbReference type="EMBL" id="LJUJ01000001">
    <property type="protein sequence ID" value="KPK64750.1"/>
    <property type="molecule type" value="Genomic_DNA"/>
</dbReference>